<reference evidence="1" key="2">
    <citation type="submission" date="2020-09" db="EMBL/GenBank/DDBJ databases">
        <authorList>
            <person name="Sun Q."/>
            <person name="Zhou Y."/>
        </authorList>
    </citation>
    <scope>NUCLEOTIDE SEQUENCE</scope>
    <source>
        <strain evidence="1">CGMCC 4.7272</strain>
    </source>
</reference>
<proteinExistence type="predicted"/>
<organism evidence="1 2">
    <name type="scientific">Streptomyces lacrimifluminis</name>
    <dbReference type="NCBI Taxonomy" id="1500077"/>
    <lineage>
        <taxon>Bacteria</taxon>
        <taxon>Bacillati</taxon>
        <taxon>Actinomycetota</taxon>
        <taxon>Actinomycetes</taxon>
        <taxon>Kitasatosporales</taxon>
        <taxon>Streptomycetaceae</taxon>
        <taxon>Streptomyces</taxon>
    </lineage>
</organism>
<sequence>MLLGYGLGAVVRARASIVAGLLRAVAAPHRAEFPLVAKLTYHSGGQALKIWITYWVT</sequence>
<keyword evidence="2" id="KW-1185">Reference proteome</keyword>
<reference evidence="1" key="1">
    <citation type="journal article" date="2014" name="Int. J. Syst. Evol. Microbiol.">
        <title>Complete genome sequence of Corynebacterium casei LMG S-19264T (=DSM 44701T), isolated from a smear-ripened cheese.</title>
        <authorList>
            <consortium name="US DOE Joint Genome Institute (JGI-PGF)"/>
            <person name="Walter F."/>
            <person name="Albersmeier A."/>
            <person name="Kalinowski J."/>
            <person name="Ruckert C."/>
        </authorList>
    </citation>
    <scope>NUCLEOTIDE SEQUENCE</scope>
    <source>
        <strain evidence="1">CGMCC 4.7272</strain>
    </source>
</reference>
<dbReference type="EMBL" id="BMMU01000001">
    <property type="protein sequence ID" value="GGJ12572.1"/>
    <property type="molecule type" value="Genomic_DNA"/>
</dbReference>
<comment type="caution">
    <text evidence="1">The sequence shown here is derived from an EMBL/GenBank/DDBJ whole genome shotgun (WGS) entry which is preliminary data.</text>
</comment>
<dbReference type="Proteomes" id="UP000625682">
    <property type="component" value="Unassembled WGS sequence"/>
</dbReference>
<dbReference type="AlphaFoldDB" id="A0A917KFS4"/>
<name>A0A917KFS4_9ACTN</name>
<accession>A0A917KFS4</accession>
<evidence type="ECO:0000313" key="1">
    <source>
        <dbReference type="EMBL" id="GGJ12572.1"/>
    </source>
</evidence>
<evidence type="ECO:0000313" key="2">
    <source>
        <dbReference type="Proteomes" id="UP000625682"/>
    </source>
</evidence>
<gene>
    <name evidence="1" type="ORF">GCM10012282_06110</name>
</gene>
<protein>
    <submittedName>
        <fullName evidence="1">Uncharacterized protein</fullName>
    </submittedName>
</protein>